<dbReference type="EMBL" id="MKQS01000016">
    <property type="protein sequence ID" value="OFE43126.1"/>
    <property type="molecule type" value="Genomic_DNA"/>
</dbReference>
<gene>
    <name evidence="1" type="ORF">BJN41_09740</name>
</gene>
<organism evidence="1 2">
    <name type="scientific">Acinetobacter towneri</name>
    <dbReference type="NCBI Taxonomy" id="202956"/>
    <lineage>
        <taxon>Bacteria</taxon>
        <taxon>Pseudomonadati</taxon>
        <taxon>Pseudomonadota</taxon>
        <taxon>Gammaproteobacteria</taxon>
        <taxon>Moraxellales</taxon>
        <taxon>Moraxellaceae</taxon>
        <taxon>Acinetobacter</taxon>
    </lineage>
</organism>
<accession>A0A1E8E0T5</accession>
<proteinExistence type="predicted"/>
<protein>
    <submittedName>
        <fullName evidence="1">Uncharacterized protein</fullName>
    </submittedName>
</protein>
<comment type="caution">
    <text evidence="1">The sequence shown here is derived from an EMBL/GenBank/DDBJ whole genome shotgun (WGS) entry which is preliminary data.</text>
</comment>
<dbReference type="AlphaFoldDB" id="A0A1E8E0T5"/>
<evidence type="ECO:0000313" key="1">
    <source>
        <dbReference type="EMBL" id="OFE43126.1"/>
    </source>
</evidence>
<name>A0A1E8E0T5_9GAMM</name>
<dbReference type="Proteomes" id="UP000186931">
    <property type="component" value="Unassembled WGS sequence"/>
</dbReference>
<reference evidence="1 2" key="1">
    <citation type="submission" date="2016-10" db="EMBL/GenBank/DDBJ databases">
        <title>Genome of airborne Acinetobacter sp. 5-2Ac02 in the hospital environment: Species near to Acinetobacter towneri.</title>
        <authorList>
            <person name="Barbosa B."/>
            <person name="Fernandez-Garcia L."/>
            <person name="Gato E."/>
            <person name="Leao R."/>
            <person name="Albano R."/>
            <person name="Fernandez B."/>
            <person name="Fernandez-Cuenca F."/>
            <person name="Marques E."/>
            <person name="Tomas M."/>
        </authorList>
    </citation>
    <scope>NUCLEOTIDE SEQUENCE [LARGE SCALE GENOMIC DNA]</scope>
    <source>
        <strain evidence="1 2">5-2Ac02</strain>
    </source>
</reference>
<evidence type="ECO:0000313" key="2">
    <source>
        <dbReference type="Proteomes" id="UP000186931"/>
    </source>
</evidence>
<sequence length="61" mass="7139">MKSLACLEILQNASQNLNTQRFMVAIRWGDYFILRIVIHTPYMDAAALKSWFKYPNSIAFK</sequence>